<dbReference type="HAMAP" id="MF_00047">
    <property type="entry name" value="Dala_Dala_lig"/>
    <property type="match status" value="1"/>
</dbReference>
<keyword evidence="5 13" id="KW-0547">Nucleotide-binding</keyword>
<dbReference type="EC" id="6.3.2.4" evidence="10"/>
<dbReference type="GO" id="GO:0005737">
    <property type="term" value="C:cytoplasm"/>
    <property type="evidence" value="ECO:0007669"/>
    <property type="project" value="UniProtKB-SubCell"/>
</dbReference>
<feature type="domain" description="ATP-grasp" evidence="14">
    <location>
        <begin position="106"/>
        <end position="329"/>
    </location>
</feature>
<dbReference type="STRING" id="1802701.A3A33_04350"/>
<dbReference type="Gene3D" id="3.30.470.20">
    <property type="entry name" value="ATP-grasp fold, B domain"/>
    <property type="match status" value="1"/>
</dbReference>
<dbReference type="GO" id="GO:0071555">
    <property type="term" value="P:cell wall organization"/>
    <property type="evidence" value="ECO:0007669"/>
    <property type="project" value="UniProtKB-KW"/>
</dbReference>
<comment type="caution">
    <text evidence="15">The sequence shown here is derived from an EMBL/GenBank/DDBJ whole genome shotgun (WGS) entry which is preliminary data.</text>
</comment>
<evidence type="ECO:0000313" key="16">
    <source>
        <dbReference type="Proteomes" id="UP000179047"/>
    </source>
</evidence>
<feature type="binding site" evidence="12">
    <location>
        <position position="296"/>
    </location>
    <ligand>
        <name>Mg(2+)</name>
        <dbReference type="ChEBI" id="CHEBI:18420"/>
        <label>1</label>
    </ligand>
</feature>
<comment type="cofactor">
    <cofactor evidence="12">
        <name>Mg(2+)</name>
        <dbReference type="ChEBI" id="CHEBI:18420"/>
    </cofactor>
    <cofactor evidence="12">
        <name>Mn(2+)</name>
        <dbReference type="ChEBI" id="CHEBI:29035"/>
    </cofactor>
    <text evidence="12">Binds 2 magnesium or manganese ions per subunit.</text>
</comment>
<dbReference type="Proteomes" id="UP000179047">
    <property type="component" value="Unassembled WGS sequence"/>
</dbReference>
<name>A0A1F8GWB4_9BACT</name>
<dbReference type="GO" id="GO:0046872">
    <property type="term" value="F:metal ion binding"/>
    <property type="evidence" value="ECO:0007669"/>
    <property type="project" value="UniProtKB-KW"/>
</dbReference>
<comment type="subcellular location">
    <subcellularLocation>
        <location evidence="1 10">Cytoplasm</location>
    </subcellularLocation>
</comment>
<evidence type="ECO:0000256" key="6">
    <source>
        <dbReference type="ARBA" id="ARBA00022840"/>
    </source>
</evidence>
<comment type="catalytic activity">
    <reaction evidence="10">
        <text>2 D-alanine + ATP = D-alanyl-D-alanine + ADP + phosphate + H(+)</text>
        <dbReference type="Rhea" id="RHEA:11224"/>
        <dbReference type="ChEBI" id="CHEBI:15378"/>
        <dbReference type="ChEBI" id="CHEBI:30616"/>
        <dbReference type="ChEBI" id="CHEBI:43474"/>
        <dbReference type="ChEBI" id="CHEBI:57416"/>
        <dbReference type="ChEBI" id="CHEBI:57822"/>
        <dbReference type="ChEBI" id="CHEBI:456216"/>
        <dbReference type="EC" id="6.3.2.4"/>
    </reaction>
</comment>
<keyword evidence="7 10" id="KW-0133">Cell shape</keyword>
<protein>
    <recommendedName>
        <fullName evidence="10">D-alanine--D-alanine ligase</fullName>
        <ecNumber evidence="10">6.3.2.4</ecNumber>
    </recommendedName>
    <alternativeName>
        <fullName evidence="10">D-Ala-D-Ala ligase</fullName>
    </alternativeName>
    <alternativeName>
        <fullName evidence="10">D-alanylalanine synthetase</fullName>
    </alternativeName>
</protein>
<dbReference type="InterPro" id="IPR011127">
    <property type="entry name" value="Dala_Dala_lig_N"/>
</dbReference>
<dbReference type="AlphaFoldDB" id="A0A1F8GWB4"/>
<evidence type="ECO:0000259" key="14">
    <source>
        <dbReference type="PROSITE" id="PS50975"/>
    </source>
</evidence>
<dbReference type="SUPFAM" id="SSF52440">
    <property type="entry name" value="PreATP-grasp domain"/>
    <property type="match status" value="1"/>
</dbReference>
<feature type="binding site" evidence="12">
    <location>
        <position position="282"/>
    </location>
    <ligand>
        <name>Mg(2+)</name>
        <dbReference type="ChEBI" id="CHEBI:18420"/>
        <label>1</label>
    </ligand>
</feature>
<evidence type="ECO:0000256" key="7">
    <source>
        <dbReference type="ARBA" id="ARBA00022960"/>
    </source>
</evidence>
<dbReference type="GO" id="GO:0008360">
    <property type="term" value="P:regulation of cell shape"/>
    <property type="evidence" value="ECO:0007669"/>
    <property type="project" value="UniProtKB-KW"/>
</dbReference>
<dbReference type="InterPro" id="IPR016185">
    <property type="entry name" value="PreATP-grasp_dom_sf"/>
</dbReference>
<dbReference type="PANTHER" id="PTHR23132:SF23">
    <property type="entry name" value="D-ALANINE--D-ALANINE LIGASE B"/>
    <property type="match status" value="1"/>
</dbReference>
<dbReference type="Gene3D" id="3.30.1490.20">
    <property type="entry name" value="ATP-grasp fold, A domain"/>
    <property type="match status" value="1"/>
</dbReference>
<keyword evidence="6 13" id="KW-0067">ATP-binding</keyword>
<evidence type="ECO:0000256" key="10">
    <source>
        <dbReference type="HAMAP-Rule" id="MF_00047"/>
    </source>
</evidence>
<dbReference type="Gene3D" id="3.40.50.20">
    <property type="match status" value="2"/>
</dbReference>
<keyword evidence="3 10" id="KW-0963">Cytoplasm</keyword>
<dbReference type="InterPro" id="IPR011761">
    <property type="entry name" value="ATP-grasp"/>
</dbReference>
<dbReference type="PANTHER" id="PTHR23132">
    <property type="entry name" value="D-ALANINE--D-ALANINE LIGASE"/>
    <property type="match status" value="1"/>
</dbReference>
<dbReference type="InterPro" id="IPR013815">
    <property type="entry name" value="ATP_grasp_subdomain_1"/>
</dbReference>
<dbReference type="EMBL" id="MGKP01000003">
    <property type="protein sequence ID" value="OGN29695.1"/>
    <property type="molecule type" value="Genomic_DNA"/>
</dbReference>
<keyword evidence="12" id="KW-0464">Manganese</keyword>
<gene>
    <name evidence="10" type="primary">ddl</name>
    <name evidence="15" type="ORF">A3A33_04350</name>
</gene>
<feature type="binding site" evidence="12">
    <location>
        <position position="296"/>
    </location>
    <ligand>
        <name>Mg(2+)</name>
        <dbReference type="ChEBI" id="CHEBI:18420"/>
        <label>2</label>
    </ligand>
</feature>
<evidence type="ECO:0000313" key="15">
    <source>
        <dbReference type="EMBL" id="OGN29695.1"/>
    </source>
</evidence>
<feature type="active site" evidence="11">
    <location>
        <position position="155"/>
    </location>
</feature>
<keyword evidence="9 10" id="KW-0961">Cell wall biogenesis/degradation</keyword>
<comment type="similarity">
    <text evidence="2 10">Belongs to the D-alanine--D-alanine ligase family.</text>
</comment>
<dbReference type="NCBIfam" id="TIGR01205">
    <property type="entry name" value="D_ala_D_alaTIGR"/>
    <property type="match status" value="1"/>
</dbReference>
<dbReference type="Pfam" id="PF01820">
    <property type="entry name" value="Dala_Dala_lig_N"/>
    <property type="match status" value="2"/>
</dbReference>
<keyword evidence="8 10" id="KW-0573">Peptidoglycan synthesis</keyword>
<evidence type="ECO:0000256" key="9">
    <source>
        <dbReference type="ARBA" id="ARBA00023316"/>
    </source>
</evidence>
<keyword evidence="12" id="KW-0479">Metal-binding</keyword>
<evidence type="ECO:0000256" key="2">
    <source>
        <dbReference type="ARBA" id="ARBA00010871"/>
    </source>
</evidence>
<feature type="active site" evidence="11">
    <location>
        <position position="307"/>
    </location>
</feature>
<dbReference type="GO" id="GO:0005524">
    <property type="term" value="F:ATP binding"/>
    <property type="evidence" value="ECO:0007669"/>
    <property type="project" value="UniProtKB-UniRule"/>
</dbReference>
<dbReference type="NCBIfam" id="NF002378">
    <property type="entry name" value="PRK01372.1"/>
    <property type="match status" value="1"/>
</dbReference>
<sequence>MAKKLTVAVLMGGRSSEHEVSLKTGGEILKHLDKGKYNGIPIVLDKDEELIWEKIKTPSPDLVFIALHGKWGEDGTIQGLLELAGIPYTGSGVLASALAMDKIRSMDLFQFHGFSVPEYISFTEHEFKDKLSDITRAIEQSLGLPCVVKPSDGGSSVGVSIVQEMKDLPVALATAFEFGETVVIQQFIRGEEATCGVLDLPAQAGTSVGPQALPPVHIVPLSQETAIISSSMNFFSYEAKYMPGGSDEIVPSDFEPEVIAELEQIALKAHDILGCSGYSRTDMMIRESDGEIFVLETNTLPGLTEASLFPKESKAAGISFPQLLDIIIQNALKKLSA</sequence>
<reference evidence="15 16" key="1">
    <citation type="journal article" date="2016" name="Nat. Commun.">
        <title>Thousands of microbial genomes shed light on interconnected biogeochemical processes in an aquifer system.</title>
        <authorList>
            <person name="Anantharaman K."/>
            <person name="Brown C.T."/>
            <person name="Hug L.A."/>
            <person name="Sharon I."/>
            <person name="Castelle C.J."/>
            <person name="Probst A.J."/>
            <person name="Thomas B.C."/>
            <person name="Singh A."/>
            <person name="Wilkins M.J."/>
            <person name="Karaoz U."/>
            <person name="Brodie E.L."/>
            <person name="Williams K.H."/>
            <person name="Hubbard S.S."/>
            <person name="Banfield J.F."/>
        </authorList>
    </citation>
    <scope>NUCLEOTIDE SEQUENCE [LARGE SCALE GENOMIC DNA]</scope>
</reference>
<comment type="function">
    <text evidence="10">Cell wall formation.</text>
</comment>
<dbReference type="UniPathway" id="UPA00219"/>
<dbReference type="PROSITE" id="PS50975">
    <property type="entry name" value="ATP_GRASP"/>
    <property type="match status" value="1"/>
</dbReference>
<dbReference type="PIRSF" id="PIRSF039102">
    <property type="entry name" value="Ddl/VanB"/>
    <property type="match status" value="1"/>
</dbReference>
<dbReference type="InterPro" id="IPR011095">
    <property type="entry name" value="Dala_Dala_lig_C"/>
</dbReference>
<evidence type="ECO:0000256" key="12">
    <source>
        <dbReference type="PIRSR" id="PIRSR039102-3"/>
    </source>
</evidence>
<proteinExistence type="inferred from homology"/>
<evidence type="ECO:0000256" key="5">
    <source>
        <dbReference type="ARBA" id="ARBA00022741"/>
    </source>
</evidence>
<dbReference type="PROSITE" id="PS00844">
    <property type="entry name" value="DALA_DALA_LIGASE_2"/>
    <property type="match status" value="1"/>
</dbReference>
<evidence type="ECO:0000256" key="13">
    <source>
        <dbReference type="PROSITE-ProRule" id="PRU00409"/>
    </source>
</evidence>
<feature type="active site" evidence="11">
    <location>
        <position position="17"/>
    </location>
</feature>
<dbReference type="Pfam" id="PF07478">
    <property type="entry name" value="Dala_Dala_lig_C"/>
    <property type="match status" value="1"/>
</dbReference>
<accession>A0A1F8GWB4</accession>
<dbReference type="PROSITE" id="PS00843">
    <property type="entry name" value="DALA_DALA_LIGASE_1"/>
    <property type="match status" value="1"/>
</dbReference>
<dbReference type="InterPro" id="IPR000291">
    <property type="entry name" value="D-Ala_lig_Van_CS"/>
</dbReference>
<evidence type="ECO:0000256" key="8">
    <source>
        <dbReference type="ARBA" id="ARBA00022984"/>
    </source>
</evidence>
<feature type="binding site" evidence="12">
    <location>
        <position position="298"/>
    </location>
    <ligand>
        <name>Mg(2+)</name>
        <dbReference type="ChEBI" id="CHEBI:18420"/>
        <label>2</label>
    </ligand>
</feature>
<evidence type="ECO:0000256" key="1">
    <source>
        <dbReference type="ARBA" id="ARBA00004496"/>
    </source>
</evidence>
<evidence type="ECO:0000256" key="3">
    <source>
        <dbReference type="ARBA" id="ARBA00022490"/>
    </source>
</evidence>
<keyword evidence="12" id="KW-0460">Magnesium</keyword>
<dbReference type="GO" id="GO:0009252">
    <property type="term" value="P:peptidoglycan biosynthetic process"/>
    <property type="evidence" value="ECO:0007669"/>
    <property type="project" value="UniProtKB-UniRule"/>
</dbReference>
<evidence type="ECO:0000256" key="11">
    <source>
        <dbReference type="PIRSR" id="PIRSR039102-1"/>
    </source>
</evidence>
<dbReference type="InterPro" id="IPR005905">
    <property type="entry name" value="D_ala_D_ala"/>
</dbReference>
<keyword evidence="4 10" id="KW-0436">Ligase</keyword>
<organism evidence="15 16">
    <name type="scientific">Candidatus Yanofskybacteria bacterium RIFCSPLOWO2_01_FULL_49_25</name>
    <dbReference type="NCBI Taxonomy" id="1802701"/>
    <lineage>
        <taxon>Bacteria</taxon>
        <taxon>Candidatus Yanofskyibacteriota</taxon>
    </lineage>
</organism>
<dbReference type="GO" id="GO:0008716">
    <property type="term" value="F:D-alanine-D-alanine ligase activity"/>
    <property type="evidence" value="ECO:0007669"/>
    <property type="project" value="UniProtKB-UniRule"/>
</dbReference>
<comment type="pathway">
    <text evidence="10">Cell wall biogenesis; peptidoglycan biosynthesis.</text>
</comment>
<dbReference type="SUPFAM" id="SSF56059">
    <property type="entry name" value="Glutathione synthetase ATP-binding domain-like"/>
    <property type="match status" value="1"/>
</dbReference>
<evidence type="ECO:0000256" key="4">
    <source>
        <dbReference type="ARBA" id="ARBA00022598"/>
    </source>
</evidence>